<accession>A0ACC1NAI6</accession>
<comment type="caution">
    <text evidence="1">The sequence shown here is derived from an EMBL/GenBank/DDBJ whole genome shotgun (WGS) entry which is preliminary data.</text>
</comment>
<evidence type="ECO:0000313" key="2">
    <source>
        <dbReference type="Proteomes" id="UP001144978"/>
    </source>
</evidence>
<keyword evidence="2" id="KW-1185">Reference proteome</keyword>
<proteinExistence type="predicted"/>
<gene>
    <name evidence="1" type="ORF">NUW54_g11670</name>
</gene>
<protein>
    <submittedName>
        <fullName evidence="1">Uncharacterized protein</fullName>
    </submittedName>
</protein>
<organism evidence="1 2">
    <name type="scientific">Trametes sanguinea</name>
    <dbReference type="NCBI Taxonomy" id="158606"/>
    <lineage>
        <taxon>Eukaryota</taxon>
        <taxon>Fungi</taxon>
        <taxon>Dikarya</taxon>
        <taxon>Basidiomycota</taxon>
        <taxon>Agaricomycotina</taxon>
        <taxon>Agaricomycetes</taxon>
        <taxon>Polyporales</taxon>
        <taxon>Polyporaceae</taxon>
        <taxon>Trametes</taxon>
    </lineage>
</organism>
<dbReference type="Proteomes" id="UP001144978">
    <property type="component" value="Unassembled WGS sequence"/>
</dbReference>
<dbReference type="EMBL" id="JANSHE010004648">
    <property type="protein sequence ID" value="KAJ2975803.1"/>
    <property type="molecule type" value="Genomic_DNA"/>
</dbReference>
<name>A0ACC1NAI6_9APHY</name>
<sequence length="493" mass="55812">MPTEFAAHHVAYIPSLPDELQDYYLHVYGTAISADMLTFCKRELMQCVWLLLLDDEFLDAYENGILVQCGDGVTRRIFPRILSYSADYPEKILLAALKPLSKHPCPRCLVPKDELCLAGTPDDMHNRSNNQCTDTPALSRDIKRARKYLFQGASLGSKRVQALLGSRSLNPIESAFSVRLNRFRLNHYQLFAPDLMHEFELGVWKSTFAHLLRLLAAQGGNAVQEFNRRMRNMPTFGRDTIRKFWHDVASRKQLAARDYEDFLILANWHALAKLRLHTTVTIKIFRAATEHMCRAMRSFARTTCKRYDTRELPKETQARIRREKGPGDTTAAQNGGPKTVELPTTTTLKWLNSNIATPSVTTAEQTGSGTRYRSPSTSGVAALLRALRELDDYVPRRERRRQRANNSHLASQPSRGAGVRKAPQGKPQNSDDDEDGDEEPLLPTPPVERYAISQTRRVPLRLSSWLTHYKQDSAIKVSALMSGNVPTVLSMMC</sequence>
<evidence type="ECO:0000313" key="1">
    <source>
        <dbReference type="EMBL" id="KAJ2975803.1"/>
    </source>
</evidence>
<reference evidence="1" key="1">
    <citation type="submission" date="2022-08" db="EMBL/GenBank/DDBJ databases">
        <title>Genome Sequence of Pycnoporus sanguineus.</title>
        <authorList>
            <person name="Buettner E."/>
        </authorList>
    </citation>
    <scope>NUCLEOTIDE SEQUENCE</scope>
    <source>
        <strain evidence="1">CG-C14</strain>
    </source>
</reference>